<keyword evidence="3" id="KW-1185">Reference proteome</keyword>
<feature type="transmembrane region" description="Helical" evidence="1">
    <location>
        <begin position="12"/>
        <end position="28"/>
    </location>
</feature>
<reference evidence="2 3" key="1">
    <citation type="submission" date="2017-10" db="EMBL/GenBank/DDBJ databases">
        <title>Genomics of the genus Arcobacter.</title>
        <authorList>
            <person name="Perez-Cataluna A."/>
            <person name="Figueras M.J."/>
        </authorList>
    </citation>
    <scope>NUCLEOTIDE SEQUENCE [LARGE SCALE GENOMIC DNA]</scope>
    <source>
        <strain evidence="2 3">CECT 8987</strain>
    </source>
</reference>
<organism evidence="2 3">
    <name type="scientific">Candidatus Marinarcus aquaticus</name>
    <dbReference type="NCBI Taxonomy" id="2044504"/>
    <lineage>
        <taxon>Bacteria</taxon>
        <taxon>Pseudomonadati</taxon>
        <taxon>Campylobacterota</taxon>
        <taxon>Epsilonproteobacteria</taxon>
        <taxon>Campylobacterales</taxon>
        <taxon>Arcobacteraceae</taxon>
        <taxon>Candidatus Marinarcus</taxon>
    </lineage>
</organism>
<proteinExistence type="predicted"/>
<sequence>MIKSLMKKRMLYFGIIFFIISSIGLYKINETIFLNEQKTVYDNVSKVLTSTTNNIKQDLITISSTLAQTTLLQESILQQKTEVLNAFLEQMNNTLRTNFQSNKVFVQVLTKESLYCAANSDAYFKTHFKSYYDKNLKSIKNSKSSMVDINVRNYLNIKSTTPIVEQDKLLGFIEVFALYDIVVQHLRAHKIELIPLLDKQWVNDEYTFKNSPTIADDFIVVNENYNRHLLLKLQTLLPKDMEHLFMNEYLFKHDLFFATFDIRNNRGVAMGKYVAVLNLQGFEYYSDSQNSFLENIITINNSSEDFYNFVKHKEENMFMNIEKGYIKNLKDVVEERDKSEFEEVAREKLFKLSKEELIDFIMQQSKHSEIQGEIR</sequence>
<evidence type="ECO:0000256" key="1">
    <source>
        <dbReference type="SAM" id="Phobius"/>
    </source>
</evidence>
<evidence type="ECO:0008006" key="4">
    <source>
        <dbReference type="Google" id="ProtNLM"/>
    </source>
</evidence>
<dbReference type="EMBL" id="PDKN01000001">
    <property type="protein sequence ID" value="RXJ60630.1"/>
    <property type="molecule type" value="Genomic_DNA"/>
</dbReference>
<evidence type="ECO:0000313" key="3">
    <source>
        <dbReference type="Proteomes" id="UP000290657"/>
    </source>
</evidence>
<comment type="caution">
    <text evidence="2">The sequence shown here is derived from an EMBL/GenBank/DDBJ whole genome shotgun (WGS) entry which is preliminary data.</text>
</comment>
<keyword evidence="1" id="KW-0812">Transmembrane</keyword>
<dbReference type="AlphaFoldDB" id="A0A4Q0XT14"/>
<name>A0A4Q0XT14_9BACT</name>
<accession>A0A4Q0XT14</accession>
<gene>
    <name evidence="2" type="ORF">CRV04_01065</name>
</gene>
<keyword evidence="1" id="KW-0472">Membrane</keyword>
<dbReference type="Proteomes" id="UP000290657">
    <property type="component" value="Unassembled WGS sequence"/>
</dbReference>
<protein>
    <recommendedName>
        <fullName evidence="4">Double Cache domain-containing protein</fullName>
    </recommendedName>
</protein>
<keyword evidence="1" id="KW-1133">Transmembrane helix</keyword>
<evidence type="ECO:0000313" key="2">
    <source>
        <dbReference type="EMBL" id="RXJ60630.1"/>
    </source>
</evidence>